<keyword evidence="4" id="KW-1003">Cell membrane</keyword>
<evidence type="ECO:0000256" key="7">
    <source>
        <dbReference type="ARBA" id="ARBA00023136"/>
    </source>
</evidence>
<dbReference type="GO" id="GO:0016887">
    <property type="term" value="F:ATP hydrolysis activity"/>
    <property type="evidence" value="ECO:0007669"/>
    <property type="project" value="InterPro"/>
</dbReference>
<dbReference type="PROSITE" id="PS50893">
    <property type="entry name" value="ABC_TRANSPORTER_2"/>
    <property type="match status" value="1"/>
</dbReference>
<dbReference type="NCBIfam" id="TIGR01727">
    <property type="entry name" value="oligo_HPY"/>
    <property type="match status" value="1"/>
</dbReference>
<dbReference type="PANTHER" id="PTHR43297">
    <property type="entry name" value="OLIGOPEPTIDE TRANSPORT ATP-BINDING PROTEIN APPD"/>
    <property type="match status" value="1"/>
</dbReference>
<dbReference type="Pfam" id="PF08352">
    <property type="entry name" value="oligo_HPY"/>
    <property type="match status" value="1"/>
</dbReference>
<dbReference type="Gene3D" id="3.40.50.300">
    <property type="entry name" value="P-loop containing nucleotide triphosphate hydrolases"/>
    <property type="match status" value="1"/>
</dbReference>
<dbReference type="EMBL" id="JAKNFS010000001">
    <property type="protein sequence ID" value="MCG4764124.1"/>
    <property type="molecule type" value="Genomic_DNA"/>
</dbReference>
<dbReference type="Pfam" id="PF00005">
    <property type="entry name" value="ABC_tran"/>
    <property type="match status" value="1"/>
</dbReference>
<dbReference type="InterPro" id="IPR003593">
    <property type="entry name" value="AAA+_ATPase"/>
</dbReference>
<organism evidence="9 10">
    <name type="scientific">Fusicatenibacter saccharivorans</name>
    <dbReference type="NCBI Taxonomy" id="1150298"/>
    <lineage>
        <taxon>Bacteria</taxon>
        <taxon>Bacillati</taxon>
        <taxon>Bacillota</taxon>
        <taxon>Clostridia</taxon>
        <taxon>Lachnospirales</taxon>
        <taxon>Lachnospiraceae</taxon>
        <taxon>Fusicatenibacter</taxon>
    </lineage>
</organism>
<evidence type="ECO:0000256" key="5">
    <source>
        <dbReference type="ARBA" id="ARBA00022741"/>
    </source>
</evidence>
<comment type="caution">
    <text evidence="9">The sequence shown here is derived from an EMBL/GenBank/DDBJ whole genome shotgun (WGS) entry which is preliminary data.</text>
</comment>
<evidence type="ECO:0000313" key="10">
    <source>
        <dbReference type="Proteomes" id="UP001199915"/>
    </source>
</evidence>
<accession>A0AAE3EZK2</accession>
<dbReference type="SUPFAM" id="SSF52540">
    <property type="entry name" value="P-loop containing nucleoside triphosphate hydrolases"/>
    <property type="match status" value="1"/>
</dbReference>
<dbReference type="GO" id="GO:0005524">
    <property type="term" value="F:ATP binding"/>
    <property type="evidence" value="ECO:0007669"/>
    <property type="project" value="UniProtKB-KW"/>
</dbReference>
<proteinExistence type="inferred from homology"/>
<evidence type="ECO:0000256" key="4">
    <source>
        <dbReference type="ARBA" id="ARBA00022475"/>
    </source>
</evidence>
<dbReference type="InterPro" id="IPR017871">
    <property type="entry name" value="ABC_transporter-like_CS"/>
</dbReference>
<gene>
    <name evidence="9" type="ORF">L0N21_01095</name>
</gene>
<evidence type="ECO:0000313" key="9">
    <source>
        <dbReference type="EMBL" id="MCG4764124.1"/>
    </source>
</evidence>
<feature type="domain" description="ABC transporter" evidence="8">
    <location>
        <begin position="4"/>
        <end position="264"/>
    </location>
</feature>
<dbReference type="CDD" id="cd03257">
    <property type="entry name" value="ABC_NikE_OppD_transporters"/>
    <property type="match status" value="1"/>
</dbReference>
<dbReference type="InterPro" id="IPR050388">
    <property type="entry name" value="ABC_Ni/Peptide_Import"/>
</dbReference>
<keyword evidence="3" id="KW-0813">Transport</keyword>
<protein>
    <submittedName>
        <fullName evidence="9">ABC transporter ATP-binding protein</fullName>
    </submittedName>
</protein>
<evidence type="ECO:0000256" key="1">
    <source>
        <dbReference type="ARBA" id="ARBA00004202"/>
    </source>
</evidence>
<dbReference type="Proteomes" id="UP001199915">
    <property type="component" value="Unassembled WGS sequence"/>
</dbReference>
<dbReference type="GO" id="GO:0005886">
    <property type="term" value="C:plasma membrane"/>
    <property type="evidence" value="ECO:0007669"/>
    <property type="project" value="UniProtKB-SubCell"/>
</dbReference>
<comment type="similarity">
    <text evidence="2">Belongs to the ABC transporter superfamily.</text>
</comment>
<evidence type="ECO:0000256" key="6">
    <source>
        <dbReference type="ARBA" id="ARBA00022840"/>
    </source>
</evidence>
<keyword evidence="5" id="KW-0547">Nucleotide-binding</keyword>
<comment type="subcellular location">
    <subcellularLocation>
        <location evidence="1">Cell membrane</location>
        <topology evidence="1">Peripheral membrane protein</topology>
    </subcellularLocation>
</comment>
<evidence type="ECO:0000256" key="2">
    <source>
        <dbReference type="ARBA" id="ARBA00005417"/>
    </source>
</evidence>
<sequence>MSLLEISHLTTKFATQQGTVSAVRDVSYHLEEGEVLGIVGESGSGKSVGMLTLMGLLASNGRVEEGEIIFDGENISPPHTSDREAKREYEKKMQQIRGNRIGMIFQDPMTFLNPILKIGIQMTEGIRKHQKCSKQEAEAKAIELMRQVGIPSPEKRLDQYPFEFSGGMRQRIIIATALACDPKLIIADEPTTALDVTVQAQILELLKKLTKEKGTSVIMITHDLGVVASMCDRIAIMYAGQIVEEGTVDEIFYEPHHPYTKGLLNSINNSAKDNDEPLVPIPGTPPDLLKLPKGCAFMSRCPYTMKICEVQASPVTTYSETHCCRCWLECMDEKYIKVSGEEAAANE</sequence>
<evidence type="ECO:0000256" key="3">
    <source>
        <dbReference type="ARBA" id="ARBA00022448"/>
    </source>
</evidence>
<dbReference type="SMART" id="SM00382">
    <property type="entry name" value="AAA"/>
    <property type="match status" value="1"/>
</dbReference>
<dbReference type="InterPro" id="IPR003439">
    <property type="entry name" value="ABC_transporter-like_ATP-bd"/>
</dbReference>
<keyword evidence="7" id="KW-0472">Membrane</keyword>
<keyword evidence="6 9" id="KW-0067">ATP-binding</keyword>
<name>A0AAE3EZK2_9FIRM</name>
<dbReference type="InterPro" id="IPR013563">
    <property type="entry name" value="Oligopep_ABC_C"/>
</dbReference>
<dbReference type="FunFam" id="3.40.50.300:FF:000016">
    <property type="entry name" value="Oligopeptide ABC transporter ATP-binding component"/>
    <property type="match status" value="1"/>
</dbReference>
<dbReference type="InterPro" id="IPR027417">
    <property type="entry name" value="P-loop_NTPase"/>
</dbReference>
<dbReference type="PANTHER" id="PTHR43297:SF2">
    <property type="entry name" value="DIPEPTIDE TRANSPORT ATP-BINDING PROTEIN DPPD"/>
    <property type="match status" value="1"/>
</dbReference>
<dbReference type="GO" id="GO:0015833">
    <property type="term" value="P:peptide transport"/>
    <property type="evidence" value="ECO:0007669"/>
    <property type="project" value="InterPro"/>
</dbReference>
<evidence type="ECO:0000259" key="8">
    <source>
        <dbReference type="PROSITE" id="PS50893"/>
    </source>
</evidence>
<dbReference type="AlphaFoldDB" id="A0AAE3EZK2"/>
<dbReference type="PROSITE" id="PS00211">
    <property type="entry name" value="ABC_TRANSPORTER_1"/>
    <property type="match status" value="1"/>
</dbReference>
<reference evidence="9" key="1">
    <citation type="submission" date="2022-01" db="EMBL/GenBank/DDBJ databases">
        <title>Collection of gut derived symbiotic bacterial strains cultured from healthy donors.</title>
        <authorList>
            <person name="Lin H."/>
            <person name="Kohout C."/>
            <person name="Waligurski E."/>
            <person name="Pamer E.G."/>
        </authorList>
    </citation>
    <scope>NUCLEOTIDE SEQUENCE</scope>
    <source>
        <strain evidence="9">DFI.5.49</strain>
    </source>
</reference>